<sequence length="74" mass="8350">MKIIVQISCLLKSNWVVADNGIYHGIVFNNSALEKLDNFLNETTSFWQNSTDAKTSINISLKLTSLIFLNNETN</sequence>
<dbReference type="EMBL" id="REGN01006574">
    <property type="protein sequence ID" value="RNA08991.1"/>
    <property type="molecule type" value="Genomic_DNA"/>
</dbReference>
<organism evidence="1 2">
    <name type="scientific">Brachionus plicatilis</name>
    <name type="common">Marine rotifer</name>
    <name type="synonym">Brachionus muelleri</name>
    <dbReference type="NCBI Taxonomy" id="10195"/>
    <lineage>
        <taxon>Eukaryota</taxon>
        <taxon>Metazoa</taxon>
        <taxon>Spiralia</taxon>
        <taxon>Gnathifera</taxon>
        <taxon>Rotifera</taxon>
        <taxon>Eurotatoria</taxon>
        <taxon>Monogononta</taxon>
        <taxon>Pseudotrocha</taxon>
        <taxon>Ploima</taxon>
        <taxon>Brachionidae</taxon>
        <taxon>Brachionus</taxon>
    </lineage>
</organism>
<proteinExistence type="predicted"/>
<dbReference type="AlphaFoldDB" id="A0A3M7QDB1"/>
<evidence type="ECO:0000313" key="1">
    <source>
        <dbReference type="EMBL" id="RNA08991.1"/>
    </source>
</evidence>
<gene>
    <name evidence="1" type="ORF">BpHYR1_041964</name>
</gene>
<dbReference type="Proteomes" id="UP000276133">
    <property type="component" value="Unassembled WGS sequence"/>
</dbReference>
<evidence type="ECO:0000313" key="2">
    <source>
        <dbReference type="Proteomes" id="UP000276133"/>
    </source>
</evidence>
<keyword evidence="2" id="KW-1185">Reference proteome</keyword>
<accession>A0A3M7QDB1</accession>
<comment type="caution">
    <text evidence="1">The sequence shown here is derived from an EMBL/GenBank/DDBJ whole genome shotgun (WGS) entry which is preliminary data.</text>
</comment>
<reference evidence="1 2" key="1">
    <citation type="journal article" date="2018" name="Sci. Rep.">
        <title>Genomic signatures of local adaptation to the degree of environmental predictability in rotifers.</title>
        <authorList>
            <person name="Franch-Gras L."/>
            <person name="Hahn C."/>
            <person name="Garcia-Roger E.M."/>
            <person name="Carmona M.J."/>
            <person name="Serra M."/>
            <person name="Gomez A."/>
        </authorList>
    </citation>
    <scope>NUCLEOTIDE SEQUENCE [LARGE SCALE GENOMIC DNA]</scope>
    <source>
        <strain evidence="1">HYR1</strain>
    </source>
</reference>
<name>A0A3M7QDB1_BRAPC</name>
<protein>
    <submittedName>
        <fullName evidence="1">Uncharacterized protein</fullName>
    </submittedName>
</protein>